<evidence type="ECO:0000313" key="3">
    <source>
        <dbReference type="Proteomes" id="UP000184357"/>
    </source>
</evidence>
<dbReference type="Gene3D" id="1.10.8.80">
    <property type="entry name" value="Magnesium chelatase subunit I, C-Terminal domain"/>
    <property type="match status" value="1"/>
</dbReference>
<dbReference type="InterPro" id="IPR050764">
    <property type="entry name" value="CbbQ/NirQ/NorQ/GpvN"/>
</dbReference>
<dbReference type="Gene3D" id="3.40.50.300">
    <property type="entry name" value="P-loop containing nucleotide triphosphate hydrolases"/>
    <property type="match status" value="1"/>
</dbReference>
<dbReference type="PIRSF" id="PIRSF002849">
    <property type="entry name" value="AAA_ATPase_chaperone_MoxR_prd"/>
    <property type="match status" value="1"/>
</dbReference>
<dbReference type="Proteomes" id="UP000184357">
    <property type="component" value="Unassembled WGS sequence"/>
</dbReference>
<dbReference type="InterPro" id="IPR027417">
    <property type="entry name" value="P-loop_NTPase"/>
</dbReference>
<dbReference type="SMART" id="SM00382">
    <property type="entry name" value="AAA"/>
    <property type="match status" value="1"/>
</dbReference>
<organism evidence="2 3">
    <name type="scientific">Halobaculum gomorrense</name>
    <dbReference type="NCBI Taxonomy" id="43928"/>
    <lineage>
        <taxon>Archaea</taxon>
        <taxon>Methanobacteriati</taxon>
        <taxon>Methanobacteriota</taxon>
        <taxon>Stenosarchaea group</taxon>
        <taxon>Halobacteria</taxon>
        <taxon>Halobacteriales</taxon>
        <taxon>Haloferacaceae</taxon>
        <taxon>Halobaculum</taxon>
    </lineage>
</organism>
<protein>
    <submittedName>
        <fullName evidence="2">MoxR-like ATPase</fullName>
    </submittedName>
</protein>
<dbReference type="Pfam" id="PF17863">
    <property type="entry name" value="AAA_lid_2"/>
    <property type="match status" value="1"/>
</dbReference>
<evidence type="ECO:0000259" key="1">
    <source>
        <dbReference type="SMART" id="SM00382"/>
    </source>
</evidence>
<dbReference type="EMBL" id="FQWV01000002">
    <property type="protein sequence ID" value="SHG71261.1"/>
    <property type="molecule type" value="Genomic_DNA"/>
</dbReference>
<evidence type="ECO:0000313" key="2">
    <source>
        <dbReference type="EMBL" id="SHG71261.1"/>
    </source>
</evidence>
<dbReference type="GO" id="GO:0016887">
    <property type="term" value="F:ATP hydrolysis activity"/>
    <property type="evidence" value="ECO:0007669"/>
    <property type="project" value="InterPro"/>
</dbReference>
<dbReference type="InterPro" id="IPR003593">
    <property type="entry name" value="AAA+_ATPase"/>
</dbReference>
<sequence>MSEERALSPASADLTPATLHERLQQTVGEAVVGQEAVVTQLTTALLAGGHVLLEGAPGVAKTTIATRVATAAGLPAARIQLTPDTLPADITGTQLYNEQAGAFEFRRGPVFSNAVIADEINRAMPKAQAALLEAMEEGHVSTDGETRSLPTPFFIVATRNPLEMAGTYPLPESQLDRFMFHLTVSAPSSDDALVDILATADQRGRGEERRRRQASEYPLTPAAVRSAQRLVDAIHVSAPIKQYLVALLRSLETDSRVTAAPSPRALIGVQRAAKARAAIERRSYVLPEDVEQVAVDALCHRITVEQATNGDTEAARNVLNEVVDATTLPTTPSTPDASLATDGGE</sequence>
<feature type="domain" description="AAA+ ATPase" evidence="1">
    <location>
        <begin position="47"/>
        <end position="188"/>
    </location>
</feature>
<dbReference type="STRING" id="43928.SAMN05443636_0857"/>
<keyword evidence="3" id="KW-1185">Reference proteome</keyword>
<gene>
    <name evidence="2" type="ORF">SAMN05443636_0857</name>
</gene>
<dbReference type="SUPFAM" id="SSF52540">
    <property type="entry name" value="P-loop containing nucleoside triphosphate hydrolases"/>
    <property type="match status" value="1"/>
</dbReference>
<dbReference type="AlphaFoldDB" id="A0A1M5M1X6"/>
<reference evidence="2 3" key="1">
    <citation type="submission" date="2016-11" db="EMBL/GenBank/DDBJ databases">
        <authorList>
            <person name="Jaros S."/>
            <person name="Januszkiewicz K."/>
            <person name="Wedrychowicz H."/>
        </authorList>
    </citation>
    <scope>NUCLEOTIDE SEQUENCE [LARGE SCALE GENOMIC DNA]</scope>
    <source>
        <strain evidence="2 3">DSM 9297</strain>
    </source>
</reference>
<accession>A0A1M5M1X6</accession>
<dbReference type="InterPro" id="IPR041628">
    <property type="entry name" value="ChlI/MoxR_AAA_lid"/>
</dbReference>
<dbReference type="PANTHER" id="PTHR42759">
    <property type="entry name" value="MOXR FAMILY PROTEIN"/>
    <property type="match status" value="1"/>
</dbReference>
<dbReference type="Pfam" id="PF07726">
    <property type="entry name" value="AAA_3"/>
    <property type="match status" value="1"/>
</dbReference>
<name>A0A1M5M1X6_9EURY</name>
<dbReference type="InterPro" id="IPR011703">
    <property type="entry name" value="ATPase_AAA-3"/>
</dbReference>
<proteinExistence type="predicted"/>
<dbReference type="CDD" id="cd00009">
    <property type="entry name" value="AAA"/>
    <property type="match status" value="1"/>
</dbReference>
<dbReference type="PANTHER" id="PTHR42759:SF1">
    <property type="entry name" value="MAGNESIUM-CHELATASE SUBUNIT CHLD"/>
    <property type="match status" value="1"/>
</dbReference>
<dbReference type="GO" id="GO:0005524">
    <property type="term" value="F:ATP binding"/>
    <property type="evidence" value="ECO:0007669"/>
    <property type="project" value="InterPro"/>
</dbReference>